<organism evidence="2 3">
    <name type="scientific">Halolamina pelagica</name>
    <dbReference type="NCBI Taxonomy" id="699431"/>
    <lineage>
        <taxon>Archaea</taxon>
        <taxon>Methanobacteriati</taxon>
        <taxon>Methanobacteriota</taxon>
        <taxon>Stenosarchaea group</taxon>
        <taxon>Halobacteria</taxon>
        <taxon>Halobacteriales</taxon>
        <taxon>Haloferacaceae</taxon>
    </lineage>
</organism>
<proteinExistence type="predicted"/>
<dbReference type="EMBL" id="FOXI01000012">
    <property type="protein sequence ID" value="SFP91341.1"/>
    <property type="molecule type" value="Genomic_DNA"/>
</dbReference>
<dbReference type="RefSeq" id="WP_394327206.1">
    <property type="nucleotide sequence ID" value="NZ_FOXI01000012.1"/>
</dbReference>
<gene>
    <name evidence="2" type="ORF">SAMN05216277_1124</name>
</gene>
<dbReference type="InterPro" id="IPR012859">
    <property type="entry name" value="Pilin_N_archaeal"/>
</dbReference>
<dbReference type="AlphaFoldDB" id="A0A1I5U7S0"/>
<evidence type="ECO:0000313" key="3">
    <source>
        <dbReference type="Proteomes" id="UP000183769"/>
    </source>
</evidence>
<protein>
    <recommendedName>
        <fullName evidence="1">Archaeal Type IV pilin N-terminal domain-containing protein</fullName>
    </recommendedName>
</protein>
<accession>A0A1I5U7S0</accession>
<dbReference type="Proteomes" id="UP000183769">
    <property type="component" value="Unassembled WGS sequence"/>
</dbReference>
<keyword evidence="3" id="KW-1185">Reference proteome</keyword>
<dbReference type="Pfam" id="PF07790">
    <property type="entry name" value="Pilin_N"/>
    <property type="match status" value="1"/>
</dbReference>
<evidence type="ECO:0000313" key="2">
    <source>
        <dbReference type="EMBL" id="SFP91341.1"/>
    </source>
</evidence>
<sequence length="114" mass="11663">MVAITVILAAVIGTFVLGLGDSLEQAPQAQLEAEYDSTDSEIDLVHNGGDTLDGGDITVKWSGTAAGGSANQFSGELSVGGTQAVVTGFSSEPTSGTLTIVHDPSESILFEKEY</sequence>
<feature type="domain" description="Archaeal Type IV pilin N-terminal" evidence="1">
    <location>
        <begin position="1"/>
        <end position="64"/>
    </location>
</feature>
<evidence type="ECO:0000259" key="1">
    <source>
        <dbReference type="Pfam" id="PF07790"/>
    </source>
</evidence>
<name>A0A1I5U7S0_9EURY</name>
<reference evidence="3" key="1">
    <citation type="submission" date="2016-10" db="EMBL/GenBank/DDBJ databases">
        <authorList>
            <person name="Varghese N."/>
            <person name="Submissions S."/>
        </authorList>
    </citation>
    <scope>NUCLEOTIDE SEQUENCE [LARGE SCALE GENOMIC DNA]</scope>
    <source>
        <strain evidence="3">CGMCC 1.10329</strain>
    </source>
</reference>